<feature type="transmembrane region" description="Helical" evidence="7">
    <location>
        <begin position="204"/>
        <end position="226"/>
    </location>
</feature>
<accession>A0A3B1B4A2</accession>
<evidence type="ECO:0000256" key="2">
    <source>
        <dbReference type="ARBA" id="ARBA00010442"/>
    </source>
</evidence>
<evidence type="ECO:0000256" key="3">
    <source>
        <dbReference type="ARBA" id="ARBA00022475"/>
    </source>
</evidence>
<keyword evidence="4 7" id="KW-0812">Transmembrane</keyword>
<dbReference type="PANTHER" id="PTHR30625:SF11">
    <property type="entry name" value="MOTA_TOLQ_EXBB PROTON CHANNEL DOMAIN-CONTAINING PROTEIN"/>
    <property type="match status" value="1"/>
</dbReference>
<evidence type="ECO:0000256" key="1">
    <source>
        <dbReference type="ARBA" id="ARBA00004651"/>
    </source>
</evidence>
<feature type="domain" description="MotA/TolQ/ExbB proton channel" evidence="8">
    <location>
        <begin position="123"/>
        <end position="234"/>
    </location>
</feature>
<comment type="subcellular location">
    <subcellularLocation>
        <location evidence="1">Cell membrane</location>
        <topology evidence="1">Multi-pass membrane protein</topology>
    </subcellularLocation>
</comment>
<protein>
    <submittedName>
        <fullName evidence="9">Possible biopolymer transport protein, ExbB family</fullName>
    </submittedName>
</protein>
<dbReference type="GO" id="GO:0017038">
    <property type="term" value="P:protein import"/>
    <property type="evidence" value="ECO:0007669"/>
    <property type="project" value="TreeGrafter"/>
</dbReference>
<comment type="similarity">
    <text evidence="2">Belongs to the ExbB/TolQ family.</text>
</comment>
<dbReference type="EMBL" id="UOFW01000252">
    <property type="protein sequence ID" value="VAX08951.1"/>
    <property type="molecule type" value="Genomic_DNA"/>
</dbReference>
<evidence type="ECO:0000256" key="5">
    <source>
        <dbReference type="ARBA" id="ARBA00022989"/>
    </source>
</evidence>
<dbReference type="AlphaFoldDB" id="A0A3B1B4A2"/>
<gene>
    <name evidence="9" type="ORF">MNBD_ALPHA03-74</name>
</gene>
<evidence type="ECO:0000256" key="6">
    <source>
        <dbReference type="ARBA" id="ARBA00023136"/>
    </source>
</evidence>
<reference evidence="9" key="1">
    <citation type="submission" date="2018-06" db="EMBL/GenBank/DDBJ databases">
        <authorList>
            <person name="Zhirakovskaya E."/>
        </authorList>
    </citation>
    <scope>NUCLEOTIDE SEQUENCE</scope>
</reference>
<evidence type="ECO:0000256" key="7">
    <source>
        <dbReference type="SAM" id="Phobius"/>
    </source>
</evidence>
<keyword evidence="3" id="KW-1003">Cell membrane</keyword>
<dbReference type="Pfam" id="PF01618">
    <property type="entry name" value="MotA_ExbB"/>
    <property type="match status" value="1"/>
</dbReference>
<feature type="transmembrane region" description="Helical" evidence="7">
    <location>
        <begin position="163"/>
        <end position="184"/>
    </location>
</feature>
<dbReference type="InterPro" id="IPR002898">
    <property type="entry name" value="MotA_ExbB_proton_chnl"/>
</dbReference>
<organism evidence="9">
    <name type="scientific">hydrothermal vent metagenome</name>
    <dbReference type="NCBI Taxonomy" id="652676"/>
    <lineage>
        <taxon>unclassified sequences</taxon>
        <taxon>metagenomes</taxon>
        <taxon>ecological metagenomes</taxon>
    </lineage>
</organism>
<keyword evidence="5 7" id="KW-1133">Transmembrane helix</keyword>
<proteinExistence type="inferred from homology"/>
<name>A0A3B1B4A2_9ZZZZ</name>
<dbReference type="PANTHER" id="PTHR30625">
    <property type="entry name" value="PROTEIN TOLQ"/>
    <property type="match status" value="1"/>
</dbReference>
<feature type="transmembrane region" description="Helical" evidence="7">
    <location>
        <begin position="5"/>
        <end position="27"/>
    </location>
</feature>
<feature type="transmembrane region" description="Helical" evidence="7">
    <location>
        <begin position="61"/>
        <end position="79"/>
    </location>
</feature>
<dbReference type="InterPro" id="IPR050790">
    <property type="entry name" value="ExbB/TolQ_transport"/>
</dbReference>
<keyword evidence="6 7" id="KW-0472">Membrane</keyword>
<sequence length="253" mass="27644">MKNSLISFAVFVGIAIIVHLVYIGIIIPQAEQATLMALSNGQSVSRSLWVILENGEQEVCFILMFYGIYLMGLGIFRLWSENYLFEVDLLEEADAEHHSLSQILDDLDELTDKVKSTPLVQALAASLRRYLITGNVQNASDAVTTSVEALAVRIEAGNSMIRYLIWAIPSIGFIGTVRGIGVALSKADEALAGDIVGMTGALGVAFNSTLVALFISILLMFLLHALQKMQDDVLVKTQAYCEKTLLERISKTS</sequence>
<evidence type="ECO:0000256" key="4">
    <source>
        <dbReference type="ARBA" id="ARBA00022692"/>
    </source>
</evidence>
<dbReference type="GO" id="GO:0005886">
    <property type="term" value="C:plasma membrane"/>
    <property type="evidence" value="ECO:0007669"/>
    <property type="project" value="UniProtKB-SubCell"/>
</dbReference>
<evidence type="ECO:0000313" key="9">
    <source>
        <dbReference type="EMBL" id="VAX08951.1"/>
    </source>
</evidence>
<evidence type="ECO:0000259" key="8">
    <source>
        <dbReference type="Pfam" id="PF01618"/>
    </source>
</evidence>